<dbReference type="AlphaFoldDB" id="X0VHT3"/>
<gene>
    <name evidence="2" type="ORF">S01H1_33399</name>
</gene>
<name>X0VHT3_9ZZZZ</name>
<evidence type="ECO:0000313" key="2">
    <source>
        <dbReference type="EMBL" id="GAG10777.1"/>
    </source>
</evidence>
<keyword evidence="1" id="KW-0812">Transmembrane</keyword>
<evidence type="ECO:0000256" key="1">
    <source>
        <dbReference type="SAM" id="Phobius"/>
    </source>
</evidence>
<feature type="non-terminal residue" evidence="2">
    <location>
        <position position="52"/>
    </location>
</feature>
<feature type="transmembrane region" description="Helical" evidence="1">
    <location>
        <begin position="7"/>
        <end position="40"/>
    </location>
</feature>
<accession>X0VHT3</accession>
<keyword evidence="1" id="KW-0472">Membrane</keyword>
<organism evidence="2">
    <name type="scientific">marine sediment metagenome</name>
    <dbReference type="NCBI Taxonomy" id="412755"/>
    <lineage>
        <taxon>unclassified sequences</taxon>
        <taxon>metagenomes</taxon>
        <taxon>ecological metagenomes</taxon>
    </lineage>
</organism>
<dbReference type="EMBL" id="BARS01020732">
    <property type="protein sequence ID" value="GAG10777.1"/>
    <property type="molecule type" value="Genomic_DNA"/>
</dbReference>
<comment type="caution">
    <text evidence="2">The sequence shown here is derived from an EMBL/GenBank/DDBJ whole genome shotgun (WGS) entry which is preliminary data.</text>
</comment>
<proteinExistence type="predicted"/>
<protein>
    <submittedName>
        <fullName evidence="2">Uncharacterized protein</fullName>
    </submittedName>
</protein>
<sequence length="52" mass="5188">MLLQRVAVSIVGIPVIIGLTLLGGPPFTVAAGLVLVIAALEFYPATDPASAA</sequence>
<keyword evidence="1" id="KW-1133">Transmembrane helix</keyword>
<reference evidence="2" key="1">
    <citation type="journal article" date="2014" name="Front. Microbiol.">
        <title>High frequency of phylogenetically diverse reductive dehalogenase-homologous genes in deep subseafloor sedimentary metagenomes.</title>
        <authorList>
            <person name="Kawai M."/>
            <person name="Futagami T."/>
            <person name="Toyoda A."/>
            <person name="Takaki Y."/>
            <person name="Nishi S."/>
            <person name="Hori S."/>
            <person name="Arai W."/>
            <person name="Tsubouchi T."/>
            <person name="Morono Y."/>
            <person name="Uchiyama I."/>
            <person name="Ito T."/>
            <person name="Fujiyama A."/>
            <person name="Inagaki F."/>
            <person name="Takami H."/>
        </authorList>
    </citation>
    <scope>NUCLEOTIDE SEQUENCE</scope>
    <source>
        <strain evidence="2">Expedition CK06-06</strain>
    </source>
</reference>